<dbReference type="InterPro" id="IPR000595">
    <property type="entry name" value="cNMP-bd_dom"/>
</dbReference>
<keyword evidence="5" id="KW-1185">Reference proteome</keyword>
<dbReference type="GO" id="GO:0098855">
    <property type="term" value="C:HCN channel complex"/>
    <property type="evidence" value="ECO:0007669"/>
    <property type="project" value="TreeGrafter"/>
</dbReference>
<dbReference type="InterPro" id="IPR051413">
    <property type="entry name" value="K/Na_HCN_channel"/>
</dbReference>
<dbReference type="InterPro" id="IPR013099">
    <property type="entry name" value="K_chnl_dom"/>
</dbReference>
<evidence type="ECO:0000256" key="2">
    <source>
        <dbReference type="SAM" id="Phobius"/>
    </source>
</evidence>
<name>A0A8S1VVR5_9CILI</name>
<dbReference type="GO" id="GO:0035725">
    <property type="term" value="P:sodium ion transmembrane transport"/>
    <property type="evidence" value="ECO:0007669"/>
    <property type="project" value="TreeGrafter"/>
</dbReference>
<feature type="transmembrane region" description="Helical" evidence="2">
    <location>
        <begin position="336"/>
        <end position="353"/>
    </location>
</feature>
<feature type="transmembrane region" description="Helical" evidence="2">
    <location>
        <begin position="146"/>
        <end position="171"/>
    </location>
</feature>
<dbReference type="Pfam" id="PF24681">
    <property type="entry name" value="Kelch_KLHDC2_KLHL20_DRC7"/>
    <property type="match status" value="1"/>
</dbReference>
<feature type="transmembrane region" description="Helical" evidence="2">
    <location>
        <begin position="279"/>
        <end position="307"/>
    </location>
</feature>
<evidence type="ECO:0000313" key="4">
    <source>
        <dbReference type="EMBL" id="CAD8181978.1"/>
    </source>
</evidence>
<proteinExistence type="predicted"/>
<keyword evidence="2" id="KW-1133">Transmembrane helix</keyword>
<evidence type="ECO:0000259" key="3">
    <source>
        <dbReference type="PROSITE" id="PS50042"/>
    </source>
</evidence>
<dbReference type="Proteomes" id="UP000689195">
    <property type="component" value="Unassembled WGS sequence"/>
</dbReference>
<gene>
    <name evidence="4" type="ORF">PPENT_87.1.T0770184</name>
</gene>
<accession>A0A8S1VVR5</accession>
<organism evidence="4 5">
    <name type="scientific">Paramecium pentaurelia</name>
    <dbReference type="NCBI Taxonomy" id="43138"/>
    <lineage>
        <taxon>Eukaryota</taxon>
        <taxon>Sar</taxon>
        <taxon>Alveolata</taxon>
        <taxon>Ciliophora</taxon>
        <taxon>Intramacronucleata</taxon>
        <taxon>Oligohymenophorea</taxon>
        <taxon>Peniculida</taxon>
        <taxon>Parameciidae</taxon>
        <taxon>Paramecium</taxon>
    </lineage>
</organism>
<dbReference type="PANTHER" id="PTHR45689">
    <property type="entry name" value="I[[H]] CHANNEL, ISOFORM E"/>
    <property type="match status" value="1"/>
</dbReference>
<dbReference type="GO" id="GO:0005249">
    <property type="term" value="F:voltage-gated potassium channel activity"/>
    <property type="evidence" value="ECO:0007669"/>
    <property type="project" value="TreeGrafter"/>
</dbReference>
<dbReference type="CDD" id="cd00038">
    <property type="entry name" value="CAP_ED"/>
    <property type="match status" value="1"/>
</dbReference>
<dbReference type="PROSITE" id="PS50042">
    <property type="entry name" value="CNMP_BINDING_3"/>
    <property type="match status" value="1"/>
</dbReference>
<keyword evidence="2" id="KW-0472">Membrane</keyword>
<dbReference type="PANTHER" id="PTHR45689:SF5">
    <property type="entry name" value="I[[H]] CHANNEL, ISOFORM E"/>
    <property type="match status" value="1"/>
</dbReference>
<dbReference type="EMBL" id="CAJJDO010000077">
    <property type="protein sequence ID" value="CAD8181978.1"/>
    <property type="molecule type" value="Genomic_DNA"/>
</dbReference>
<feature type="transmembrane region" description="Helical" evidence="2">
    <location>
        <begin position="247"/>
        <end position="267"/>
    </location>
</feature>
<evidence type="ECO:0000313" key="5">
    <source>
        <dbReference type="Proteomes" id="UP000689195"/>
    </source>
</evidence>
<feature type="transmembrane region" description="Helical" evidence="2">
    <location>
        <begin position="219"/>
        <end position="241"/>
    </location>
</feature>
<reference evidence="4" key="1">
    <citation type="submission" date="2021-01" db="EMBL/GenBank/DDBJ databases">
        <authorList>
            <consortium name="Genoscope - CEA"/>
            <person name="William W."/>
        </authorList>
    </citation>
    <scope>NUCLEOTIDE SEQUENCE</scope>
</reference>
<keyword evidence="2" id="KW-0812">Transmembrane</keyword>
<feature type="domain" description="Cyclic nucleotide-binding" evidence="3">
    <location>
        <begin position="508"/>
        <end position="572"/>
    </location>
</feature>
<dbReference type="OrthoDB" id="426293at2759"/>
<feature type="transmembrane region" description="Helical" evidence="2">
    <location>
        <begin position="365"/>
        <end position="385"/>
    </location>
</feature>
<feature type="transmembrane region" description="Helical" evidence="2">
    <location>
        <begin position="177"/>
        <end position="198"/>
    </location>
</feature>
<evidence type="ECO:0000256" key="1">
    <source>
        <dbReference type="SAM" id="Coils"/>
    </source>
</evidence>
<protein>
    <recommendedName>
        <fullName evidence="3">Cyclic nucleotide-binding domain-containing protein</fullName>
    </recommendedName>
</protein>
<sequence>MDSPSLIVLNTDMPMGPQLSPRSSYIRYVKDFSSSYLQQESERNYDEILSQNLSDFHQEKKLINMTSSRRISKKLETFKFTKIAKQNKIIEKFKNNLLQFSYIMPQKFKAKLLQIENYLQKDKVKKTSTQITRKNQKNIISPSNIFLFYWEIFNILIQFISLWICALIISFSNSKEINFQTFGCLFISINIVEIIISINKEIYIEGQIINTRNDILINYLTKSSHLDVCSIFIWIIISFRMIEQNTIIQVFAILLLIIIFARIFRVYDYIVEQLYQKGFGGYAFDLLTLVVSIYFFAHIMACLWLMVGLNSNGERMNWIRDNDLENESIWTQYNNAFYWATMTMVTVGYGDITPKNNYEMAFANVAMFFSSCVFAYSMNAIGILLKGFNDVKQNYKKSVIIMNQYMKSNNVDDQIQNKVRNNLKYLIQNQEGDNIDANKLMNKLSIGLQQELQADILGKIIKNIKVLSCNFSKQILQEIQGLVKIVQFSPGEYIQKGGNVLNEDEIYLYYIIKGNVNFISNTTNSLIYKLGQGETFNQYEFFTGFNDQKIDIISDDFCQLVKLNKQQFIKLILESKKDWEIYHTIKDNAANNNDLIDLNYKCQFCQRNTHLRQNCPLLTYQPNIQHKLRKQEQIQIKQQRSLVSRNCVKLNSKMILEEVKMTIQQYMMNNINDFTDNLSRKESKIIEQDDDQQFKKIEFISSTPIQIRNNPNKKTTIIQNIGSQNYIRSKFSAGTPLRANNQLKFNKETSHQNSTNQSQPIVSQTNLQTTFSFKMLDHVFDSMKFTYINIDKMHNYINYLPHNNLRRILIQIDAQSQHTSKGMIKLDKSFGFTAKLRSQKQKNNAQKQSQFNIKTQIFQLIKTSNIRFDINKQISNRGTQSQCNVFQRKQITVQSGDAQFVSFRSLNELNPKFGFPINSMDSSQQLNQTIQNDLTQNKKMLLMLGKTLYKQKNEYQEYQENIIKKIRTVTRMQKQVKKVPHRIESFKNNNNDKSPNVIQQFAKKKVTFPMYFNGAFFTKLQHSWVPTIRENTMAADFQKKIYMFGGIGSEVLGDLIEYEIQTSKFREIKQNGDIPLNRYGHCLHSIGYPITLSTQFTYDNQQYTQINGKQLIMYGGEMQYNSALKLRENLSDTRIFDLETETWQLLKPNIENIPESRRSFGSCIVGKGLIVMGGIRSRFSVFNDIHYLNLNLCKWNPLETNKNPFNKGLAFQQLVCAYNKPQLIFEKKDTRSKPYKALEHEGIYCFGGCYIDEIKNTQFYNNFMALLKLDQPNNPWVIPETFGKQPDPRIQHTASYVQEMNIIIIFGGRDDSRSHPYFNDLFAYKICEKEWVQLDIYGNIPRPRASHSAVAYKSQVLYFGGVSMNGYLEFSVNVAEFNQNQIRQLQAELKAYEQTTEVQTQKEECQRQSILSKQYFSLHQIAPIQKPKNMTKAEEMNQQIQQLSFSNFPLHLKQTL</sequence>
<dbReference type="Pfam" id="PF07885">
    <property type="entry name" value="Ion_trans_2"/>
    <property type="match status" value="1"/>
</dbReference>
<comment type="caution">
    <text evidence="4">The sequence shown here is derived from an EMBL/GenBank/DDBJ whole genome shotgun (WGS) entry which is preliminary data.</text>
</comment>
<dbReference type="GO" id="GO:0003254">
    <property type="term" value="P:regulation of membrane depolarization"/>
    <property type="evidence" value="ECO:0007669"/>
    <property type="project" value="TreeGrafter"/>
</dbReference>
<keyword evidence="1" id="KW-0175">Coiled coil</keyword>
<feature type="coiled-coil region" evidence="1">
    <location>
        <begin position="1375"/>
        <end position="1402"/>
    </location>
</feature>